<evidence type="ECO:0000313" key="2">
    <source>
        <dbReference type="Proteomes" id="UP001230649"/>
    </source>
</evidence>
<name>A0ACC2UVZ3_9TREE</name>
<comment type="caution">
    <text evidence="1">The sequence shown here is derived from an EMBL/GenBank/DDBJ whole genome shotgun (WGS) entry which is preliminary data.</text>
</comment>
<proteinExistence type="predicted"/>
<evidence type="ECO:0000313" key="1">
    <source>
        <dbReference type="EMBL" id="KAJ9091018.1"/>
    </source>
</evidence>
<sequence length="239" mass="26981">MLWYAASARPVSTDGSVAHGNWEEVPGGSSDLISKDGGSDNLSVIDSGVEGSNTAVPSSVPLTRRHPLIVYDFSGLPENDKEPWWKCVESYKRMLYDEDVFDDVTSPDKGKSTMDNYIALHDLSRCRARYKLADREEAQLKERIRKVHQAMQDDCPRSEEPLKDPLASRKRLHWLAGLCVVGGGAAYACKCHKCLRALEYAKHYEARLEERGLLPDRDKSTNEKRNYAVGRSHVLWEKD</sequence>
<keyword evidence="2" id="KW-1185">Reference proteome</keyword>
<protein>
    <submittedName>
        <fullName evidence="1">Uncharacterized protein</fullName>
    </submittedName>
</protein>
<organism evidence="1 2">
    <name type="scientific">Naganishia adeliensis</name>
    <dbReference type="NCBI Taxonomy" id="92952"/>
    <lineage>
        <taxon>Eukaryota</taxon>
        <taxon>Fungi</taxon>
        <taxon>Dikarya</taxon>
        <taxon>Basidiomycota</taxon>
        <taxon>Agaricomycotina</taxon>
        <taxon>Tremellomycetes</taxon>
        <taxon>Filobasidiales</taxon>
        <taxon>Filobasidiaceae</taxon>
        <taxon>Naganishia</taxon>
    </lineage>
</organism>
<dbReference type="Proteomes" id="UP001230649">
    <property type="component" value="Unassembled WGS sequence"/>
</dbReference>
<gene>
    <name evidence="1" type="ORF">QFC20_007753</name>
</gene>
<accession>A0ACC2UVZ3</accession>
<dbReference type="EMBL" id="JASBWS010000216">
    <property type="protein sequence ID" value="KAJ9091018.1"/>
    <property type="molecule type" value="Genomic_DNA"/>
</dbReference>
<reference evidence="1" key="1">
    <citation type="submission" date="2023-04" db="EMBL/GenBank/DDBJ databases">
        <title>Draft Genome sequencing of Naganishia species isolated from polar environments using Oxford Nanopore Technology.</title>
        <authorList>
            <person name="Leo P."/>
            <person name="Venkateswaran K."/>
        </authorList>
    </citation>
    <scope>NUCLEOTIDE SEQUENCE</scope>
    <source>
        <strain evidence="1">MNA-CCFEE 5262</strain>
    </source>
</reference>